<dbReference type="Pfam" id="PF01501">
    <property type="entry name" value="Glyco_transf_8"/>
    <property type="match status" value="1"/>
</dbReference>
<evidence type="ECO:0000256" key="3">
    <source>
        <dbReference type="ARBA" id="ARBA00022723"/>
    </source>
</evidence>
<dbReference type="InterPro" id="IPR002495">
    <property type="entry name" value="Glyco_trans_8"/>
</dbReference>
<name>A0A975KEP5_9BACE</name>
<sequence length="137" mass="15487">MDIVFTIDEKFTRFCAVAIASLLKHNKTEEICFHIVTDNLTEKSKTILSELAKQSGACTYFYHVPKEKTEGYQVKAMSHRISLATFYRCMLPSLLPSQLSKAIYLDSDILVLDSIKEIWNTDLNNIAIAGIEGKHSI</sequence>
<keyword evidence="2" id="KW-0808">Transferase</keyword>
<dbReference type="PANTHER" id="PTHR13778">
    <property type="entry name" value="GLYCOSYLTRANSFERASE 8 DOMAIN-CONTAINING PROTEIN"/>
    <property type="match status" value="1"/>
</dbReference>
<dbReference type="EMBL" id="CP072227">
    <property type="protein sequence ID" value="QUT44862.1"/>
    <property type="molecule type" value="Genomic_DNA"/>
</dbReference>
<proteinExistence type="predicted"/>
<keyword evidence="1" id="KW-0328">Glycosyltransferase</keyword>
<gene>
    <name evidence="4" type="primary">gspA_1</name>
    <name evidence="4" type="ORF">INE88_01667</name>
</gene>
<dbReference type="KEGG" id="beg:INE88_01667"/>
<evidence type="ECO:0000313" key="5">
    <source>
        <dbReference type="Proteomes" id="UP000679226"/>
    </source>
</evidence>
<accession>A0A975KEP5</accession>
<reference evidence="4" key="1">
    <citation type="journal article" date="2021" name="PLoS Genet.">
        <title>Mobile Type VI secretion system loci of the gut Bacteroidales display extensive intra-ecosystem transfer, multi-species spread and geographical clustering.</title>
        <authorList>
            <person name="Garcia-Bayona L."/>
            <person name="Coyne M.J."/>
            <person name="Comstock L.E."/>
        </authorList>
    </citation>
    <scope>NUCLEOTIDE SEQUENCE</scope>
    <source>
        <strain evidence="4">CL11T00C20</strain>
    </source>
</reference>
<dbReference type="Proteomes" id="UP000679226">
    <property type="component" value="Chromosome"/>
</dbReference>
<dbReference type="GO" id="GO:0016757">
    <property type="term" value="F:glycosyltransferase activity"/>
    <property type="evidence" value="ECO:0007669"/>
    <property type="project" value="UniProtKB-KW"/>
</dbReference>
<evidence type="ECO:0000313" key="4">
    <source>
        <dbReference type="EMBL" id="QUT44862.1"/>
    </source>
</evidence>
<dbReference type="RefSeq" id="WP_249932263.1">
    <property type="nucleotide sequence ID" value="NZ_CP072227.1"/>
</dbReference>
<dbReference type="GO" id="GO:0046872">
    <property type="term" value="F:metal ion binding"/>
    <property type="evidence" value="ECO:0007669"/>
    <property type="project" value="UniProtKB-KW"/>
</dbReference>
<keyword evidence="3" id="KW-0479">Metal-binding</keyword>
<evidence type="ECO:0000256" key="1">
    <source>
        <dbReference type="ARBA" id="ARBA00022676"/>
    </source>
</evidence>
<protein>
    <submittedName>
        <fullName evidence="4">General stress protein A</fullName>
    </submittedName>
</protein>
<evidence type="ECO:0000256" key="2">
    <source>
        <dbReference type="ARBA" id="ARBA00022679"/>
    </source>
</evidence>
<dbReference type="Gene3D" id="3.90.550.10">
    <property type="entry name" value="Spore Coat Polysaccharide Biosynthesis Protein SpsA, Chain A"/>
    <property type="match status" value="1"/>
</dbReference>
<dbReference type="PANTHER" id="PTHR13778:SF47">
    <property type="entry name" value="LIPOPOLYSACCHARIDE 1,3-GALACTOSYLTRANSFERASE"/>
    <property type="match status" value="1"/>
</dbReference>
<organism evidence="4 5">
    <name type="scientific">Bacteroides eggerthii</name>
    <dbReference type="NCBI Taxonomy" id="28111"/>
    <lineage>
        <taxon>Bacteria</taxon>
        <taxon>Pseudomonadati</taxon>
        <taxon>Bacteroidota</taxon>
        <taxon>Bacteroidia</taxon>
        <taxon>Bacteroidales</taxon>
        <taxon>Bacteroidaceae</taxon>
        <taxon>Bacteroides</taxon>
    </lineage>
</organism>
<dbReference type="AlphaFoldDB" id="A0A975KEP5"/>
<dbReference type="SUPFAM" id="SSF53448">
    <property type="entry name" value="Nucleotide-diphospho-sugar transferases"/>
    <property type="match status" value="1"/>
</dbReference>
<dbReference type="InterPro" id="IPR029044">
    <property type="entry name" value="Nucleotide-diphossugar_trans"/>
</dbReference>
<dbReference type="InterPro" id="IPR050748">
    <property type="entry name" value="Glycosyltrans_8_dom-fam"/>
</dbReference>